<accession>A0A251R819</accession>
<dbReference type="EMBL" id="CM007651">
    <property type="protein sequence ID" value="ONI32184.1"/>
    <property type="molecule type" value="Genomic_DNA"/>
</dbReference>
<reference evidence="1 2" key="1">
    <citation type="journal article" date="2013" name="Nat. Genet.">
        <title>The high-quality draft genome of peach (Prunus persica) identifies unique patterns of genetic diversity, domestication and genome evolution.</title>
        <authorList>
            <consortium name="International Peach Genome Initiative"/>
            <person name="Verde I."/>
            <person name="Abbott A.G."/>
            <person name="Scalabrin S."/>
            <person name="Jung S."/>
            <person name="Shu S."/>
            <person name="Marroni F."/>
            <person name="Zhebentyayeva T."/>
            <person name="Dettori M.T."/>
            <person name="Grimwood J."/>
            <person name="Cattonaro F."/>
            <person name="Zuccolo A."/>
            <person name="Rossini L."/>
            <person name="Jenkins J."/>
            <person name="Vendramin E."/>
            <person name="Meisel L.A."/>
            <person name="Decroocq V."/>
            <person name="Sosinski B."/>
            <person name="Prochnik S."/>
            <person name="Mitros T."/>
            <person name="Policriti A."/>
            <person name="Cipriani G."/>
            <person name="Dondini L."/>
            <person name="Ficklin S."/>
            <person name="Goodstein D.M."/>
            <person name="Xuan P."/>
            <person name="Del Fabbro C."/>
            <person name="Aramini V."/>
            <person name="Copetti D."/>
            <person name="Gonzalez S."/>
            <person name="Horner D.S."/>
            <person name="Falchi R."/>
            <person name="Lucas S."/>
            <person name="Mica E."/>
            <person name="Maldonado J."/>
            <person name="Lazzari B."/>
            <person name="Bielenberg D."/>
            <person name="Pirona R."/>
            <person name="Miculan M."/>
            <person name="Barakat A."/>
            <person name="Testolin R."/>
            <person name="Stella A."/>
            <person name="Tartarini S."/>
            <person name="Tonutti P."/>
            <person name="Arus P."/>
            <person name="Orellana A."/>
            <person name="Wells C."/>
            <person name="Main D."/>
            <person name="Vizzotto G."/>
            <person name="Silva H."/>
            <person name="Salamini F."/>
            <person name="Schmutz J."/>
            <person name="Morgante M."/>
            <person name="Rokhsar D.S."/>
        </authorList>
    </citation>
    <scope>NUCLEOTIDE SEQUENCE [LARGE SCALE GENOMIC DNA]</scope>
    <source>
        <strain evidence="2">cv. Nemared</strain>
    </source>
</reference>
<dbReference type="STRING" id="3760.A0A251R819"/>
<name>A0A251R819_PRUPE</name>
<proteinExistence type="predicted"/>
<gene>
    <name evidence="1" type="ORF">PRUPE_1G352900</name>
</gene>
<evidence type="ECO:0000313" key="1">
    <source>
        <dbReference type="EMBL" id="ONI32184.1"/>
    </source>
</evidence>
<dbReference type="Proteomes" id="UP000006882">
    <property type="component" value="Chromosome G1"/>
</dbReference>
<sequence>MASERLLILQPHNWASRRDHDMMLYYNRPGTSICMAFAPEEEAEVLEPFLEKLRLLRLEPSWKPLHHSSKFEVS</sequence>
<organism evidence="1 2">
    <name type="scientific">Prunus persica</name>
    <name type="common">Peach</name>
    <name type="synonym">Amygdalus persica</name>
    <dbReference type="NCBI Taxonomy" id="3760"/>
    <lineage>
        <taxon>Eukaryota</taxon>
        <taxon>Viridiplantae</taxon>
        <taxon>Streptophyta</taxon>
        <taxon>Embryophyta</taxon>
        <taxon>Tracheophyta</taxon>
        <taxon>Spermatophyta</taxon>
        <taxon>Magnoliopsida</taxon>
        <taxon>eudicotyledons</taxon>
        <taxon>Gunneridae</taxon>
        <taxon>Pentapetalae</taxon>
        <taxon>rosids</taxon>
        <taxon>fabids</taxon>
        <taxon>Rosales</taxon>
        <taxon>Rosaceae</taxon>
        <taxon>Amygdaloideae</taxon>
        <taxon>Amygdaleae</taxon>
        <taxon>Prunus</taxon>
    </lineage>
</organism>
<keyword evidence="2" id="KW-1185">Reference proteome</keyword>
<dbReference type="eggNOG" id="ENOG502QW6U">
    <property type="taxonomic scope" value="Eukaryota"/>
</dbReference>
<evidence type="ECO:0000313" key="2">
    <source>
        <dbReference type="Proteomes" id="UP000006882"/>
    </source>
</evidence>
<dbReference type="AlphaFoldDB" id="A0A251R819"/>
<protein>
    <submittedName>
        <fullName evidence="1">Uncharacterized protein</fullName>
    </submittedName>
</protein>
<dbReference type="Gramene" id="ONI32184">
    <property type="protein sequence ID" value="ONI32184"/>
    <property type="gene ID" value="PRUPE_1G352900"/>
</dbReference>